<sequence length="199" mass="20877">MRHGFIAATAVLLFVTACSDDHGSAATTVSSTIAAATTSTTSTTSTTIAPTTTTEALPVPQAPPAPHAAEPTNKLGTIEIPKINVSKSLFEGVSLTTLNRGPGHWPGTAMPGHAGNVVVGGHRTSHDRPFRYLDKLVPGDEVIFTTPEGRFVYHVTGTRIVTPDSVWIINQTAAHTATLFACNPVGSTKERIVVSLELQ</sequence>
<dbReference type="EMBL" id="CAFBMT010000006">
    <property type="protein sequence ID" value="CAB4928535.1"/>
    <property type="molecule type" value="Genomic_DNA"/>
</dbReference>
<evidence type="ECO:0000313" key="4">
    <source>
        <dbReference type="EMBL" id="CAB4853653.1"/>
    </source>
</evidence>
<dbReference type="EMBL" id="CAEZYF010000006">
    <property type="protein sequence ID" value="CAB4720438.1"/>
    <property type="molecule type" value="Genomic_DNA"/>
</dbReference>
<evidence type="ECO:0000313" key="3">
    <source>
        <dbReference type="EMBL" id="CAB4720438.1"/>
    </source>
</evidence>
<keyword evidence="1" id="KW-0378">Hydrolase</keyword>
<protein>
    <submittedName>
        <fullName evidence="5">Unannotated protein</fullName>
    </submittedName>
</protein>
<evidence type="ECO:0000313" key="2">
    <source>
        <dbReference type="EMBL" id="CAB4363589.1"/>
    </source>
</evidence>
<dbReference type="SUPFAM" id="SSF63817">
    <property type="entry name" value="Sortase"/>
    <property type="match status" value="1"/>
</dbReference>
<dbReference type="Pfam" id="PF04203">
    <property type="entry name" value="Sortase"/>
    <property type="match status" value="1"/>
</dbReference>
<dbReference type="InterPro" id="IPR005754">
    <property type="entry name" value="Sortase"/>
</dbReference>
<dbReference type="InterPro" id="IPR042003">
    <property type="entry name" value="Sortase_E"/>
</dbReference>
<dbReference type="EMBL" id="CAFBOL010000008">
    <property type="protein sequence ID" value="CAB4977061.1"/>
    <property type="molecule type" value="Genomic_DNA"/>
</dbReference>
<dbReference type="GO" id="GO:0016787">
    <property type="term" value="F:hydrolase activity"/>
    <property type="evidence" value="ECO:0007669"/>
    <property type="project" value="UniProtKB-KW"/>
</dbReference>
<organism evidence="5">
    <name type="scientific">freshwater metagenome</name>
    <dbReference type="NCBI Taxonomy" id="449393"/>
    <lineage>
        <taxon>unclassified sequences</taxon>
        <taxon>metagenomes</taxon>
        <taxon>ecological metagenomes</taxon>
    </lineage>
</organism>
<dbReference type="NCBIfam" id="TIGR01076">
    <property type="entry name" value="sortase_fam"/>
    <property type="match status" value="1"/>
</dbReference>
<dbReference type="EMBL" id="CAFBIY010000302">
    <property type="protein sequence ID" value="CAB4853653.1"/>
    <property type="molecule type" value="Genomic_DNA"/>
</dbReference>
<name>A0A6J7ICK3_9ZZZZ</name>
<dbReference type="InterPro" id="IPR023365">
    <property type="entry name" value="Sortase_dom-sf"/>
</dbReference>
<gene>
    <name evidence="3" type="ORF">UFOPK2656_01294</name>
    <name evidence="4" type="ORF">UFOPK3267_03188</name>
    <name evidence="5" type="ORF">UFOPK3651_01321</name>
    <name evidence="6" type="ORF">UFOPK3931_00562</name>
    <name evidence="2" type="ORF">UFOPK4189_01367</name>
</gene>
<reference evidence="5" key="1">
    <citation type="submission" date="2020-05" db="EMBL/GenBank/DDBJ databases">
        <authorList>
            <person name="Chiriac C."/>
            <person name="Salcher M."/>
            <person name="Ghai R."/>
            <person name="Kavagutti S V."/>
        </authorList>
    </citation>
    <scope>NUCLEOTIDE SEQUENCE</scope>
</reference>
<evidence type="ECO:0000256" key="1">
    <source>
        <dbReference type="ARBA" id="ARBA00022801"/>
    </source>
</evidence>
<evidence type="ECO:0000313" key="5">
    <source>
        <dbReference type="EMBL" id="CAB4928535.1"/>
    </source>
</evidence>
<dbReference type="Gene3D" id="2.40.260.10">
    <property type="entry name" value="Sortase"/>
    <property type="match status" value="1"/>
</dbReference>
<dbReference type="AlphaFoldDB" id="A0A6J7ICK3"/>
<dbReference type="EMBL" id="CAESGF010000006">
    <property type="protein sequence ID" value="CAB4363589.1"/>
    <property type="molecule type" value="Genomic_DNA"/>
</dbReference>
<dbReference type="PROSITE" id="PS51257">
    <property type="entry name" value="PROKAR_LIPOPROTEIN"/>
    <property type="match status" value="1"/>
</dbReference>
<accession>A0A6J7ICK3</accession>
<evidence type="ECO:0000313" key="6">
    <source>
        <dbReference type="EMBL" id="CAB4977061.1"/>
    </source>
</evidence>
<proteinExistence type="predicted"/>
<dbReference type="CDD" id="cd05830">
    <property type="entry name" value="Sortase_E"/>
    <property type="match status" value="1"/>
</dbReference>